<sequence length="279" mass="32288">MATLRVTAEEEFSKNPELKQEDLDELREFMKSKAHLPVISDEQLIMFVHSCYYKVSATKDCILQYYRLRAECSDVFTGRDLELPACQDIIQVMKYVELPVPDNNGYHVIFHRFCITEPSRYMFPVALKVFFMLIDACLIQHGTSPGVVFLLDAAGLRLGHILRLSLSLVRKGMSYLQEGMPVRLKAIHVVNSVYAVDQIMVLLKPFMNRELYNMIHFHKGNNETLYSYMPRKCLPQDYGGELPPIAQLHENSIADMKGLDKYFKEEEKQRCPPLSLDHF</sequence>
<dbReference type="CDD" id="cd00170">
    <property type="entry name" value="SEC14"/>
    <property type="match status" value="1"/>
</dbReference>
<dbReference type="SUPFAM" id="SSF46938">
    <property type="entry name" value="CRAL/TRIO N-terminal domain"/>
    <property type="match status" value="1"/>
</dbReference>
<dbReference type="Proteomes" id="UP001233999">
    <property type="component" value="Unassembled WGS sequence"/>
</dbReference>
<comment type="caution">
    <text evidence="2">The sequence shown here is derived from an EMBL/GenBank/DDBJ whole genome shotgun (WGS) entry which is preliminary data.</text>
</comment>
<gene>
    <name evidence="2" type="ORF">L9F63_008581</name>
</gene>
<reference evidence="2" key="1">
    <citation type="journal article" date="2023" name="IScience">
        <title>Live-bearing cockroach genome reveals convergent evolutionary mechanisms linked to viviparity in insects and beyond.</title>
        <authorList>
            <person name="Fouks B."/>
            <person name="Harrison M.C."/>
            <person name="Mikhailova A.A."/>
            <person name="Marchal E."/>
            <person name="English S."/>
            <person name="Carruthers M."/>
            <person name="Jennings E.C."/>
            <person name="Chiamaka E.L."/>
            <person name="Frigard R.A."/>
            <person name="Pippel M."/>
            <person name="Attardo G.M."/>
            <person name="Benoit J.B."/>
            <person name="Bornberg-Bauer E."/>
            <person name="Tobe S.S."/>
        </authorList>
    </citation>
    <scope>NUCLEOTIDE SEQUENCE</scope>
    <source>
        <strain evidence="2">Stay&amp;Tobe</strain>
    </source>
</reference>
<dbReference type="Gene3D" id="3.40.525.10">
    <property type="entry name" value="CRAL-TRIO lipid binding domain"/>
    <property type="match status" value="1"/>
</dbReference>
<reference evidence="2" key="2">
    <citation type="submission" date="2023-05" db="EMBL/GenBank/DDBJ databases">
        <authorList>
            <person name="Fouks B."/>
        </authorList>
    </citation>
    <scope>NUCLEOTIDE SEQUENCE</scope>
    <source>
        <strain evidence="2">Stay&amp;Tobe</strain>
        <tissue evidence="2">Testes</tissue>
    </source>
</reference>
<dbReference type="PANTHER" id="PTHR10174">
    <property type="entry name" value="ALPHA-TOCOPHEROL TRANSFER PROTEIN-RELATED"/>
    <property type="match status" value="1"/>
</dbReference>
<evidence type="ECO:0000313" key="3">
    <source>
        <dbReference type="Proteomes" id="UP001233999"/>
    </source>
</evidence>
<dbReference type="GO" id="GO:1902936">
    <property type="term" value="F:phosphatidylinositol bisphosphate binding"/>
    <property type="evidence" value="ECO:0007669"/>
    <property type="project" value="TreeGrafter"/>
</dbReference>
<dbReference type="SUPFAM" id="SSF52087">
    <property type="entry name" value="CRAL/TRIO domain"/>
    <property type="match status" value="1"/>
</dbReference>
<organism evidence="2 3">
    <name type="scientific">Diploptera punctata</name>
    <name type="common">Pacific beetle cockroach</name>
    <dbReference type="NCBI Taxonomy" id="6984"/>
    <lineage>
        <taxon>Eukaryota</taxon>
        <taxon>Metazoa</taxon>
        <taxon>Ecdysozoa</taxon>
        <taxon>Arthropoda</taxon>
        <taxon>Hexapoda</taxon>
        <taxon>Insecta</taxon>
        <taxon>Pterygota</taxon>
        <taxon>Neoptera</taxon>
        <taxon>Polyneoptera</taxon>
        <taxon>Dictyoptera</taxon>
        <taxon>Blattodea</taxon>
        <taxon>Blaberoidea</taxon>
        <taxon>Blaberidae</taxon>
        <taxon>Diplopterinae</taxon>
        <taxon>Diploptera</taxon>
    </lineage>
</organism>
<accession>A0AAD7Z4I1</accession>
<protein>
    <recommendedName>
        <fullName evidence="1">CRAL-TRIO domain-containing protein</fullName>
    </recommendedName>
</protein>
<evidence type="ECO:0000259" key="1">
    <source>
        <dbReference type="PROSITE" id="PS50191"/>
    </source>
</evidence>
<dbReference type="AlphaFoldDB" id="A0AAD7Z4I1"/>
<dbReference type="GO" id="GO:0016020">
    <property type="term" value="C:membrane"/>
    <property type="evidence" value="ECO:0007669"/>
    <property type="project" value="TreeGrafter"/>
</dbReference>
<feature type="domain" description="CRAL-TRIO" evidence="1">
    <location>
        <begin position="86"/>
        <end position="246"/>
    </location>
</feature>
<name>A0AAD7Z4I1_DIPPU</name>
<proteinExistence type="predicted"/>
<keyword evidence="3" id="KW-1185">Reference proteome</keyword>
<dbReference type="PANTHER" id="PTHR10174:SF213">
    <property type="entry name" value="CRAL-TRIO DOMAIN-CONTAINING PROTEIN"/>
    <property type="match status" value="1"/>
</dbReference>
<dbReference type="PROSITE" id="PS50191">
    <property type="entry name" value="CRAL_TRIO"/>
    <property type="match status" value="1"/>
</dbReference>
<dbReference type="PRINTS" id="PR00180">
    <property type="entry name" value="CRETINALDHBP"/>
</dbReference>
<dbReference type="InterPro" id="IPR036273">
    <property type="entry name" value="CRAL/TRIO_N_dom_sf"/>
</dbReference>
<dbReference type="Pfam" id="PF00650">
    <property type="entry name" value="CRAL_TRIO"/>
    <property type="match status" value="1"/>
</dbReference>
<dbReference type="EMBL" id="JASPKZ010010657">
    <property type="protein sequence ID" value="KAJ9574055.1"/>
    <property type="molecule type" value="Genomic_DNA"/>
</dbReference>
<dbReference type="InterPro" id="IPR001251">
    <property type="entry name" value="CRAL-TRIO_dom"/>
</dbReference>
<dbReference type="InterPro" id="IPR036865">
    <property type="entry name" value="CRAL-TRIO_dom_sf"/>
</dbReference>
<evidence type="ECO:0000313" key="2">
    <source>
        <dbReference type="EMBL" id="KAJ9574055.1"/>
    </source>
</evidence>